<dbReference type="PRINTS" id="PR00727">
    <property type="entry name" value="LEADERPTASE"/>
</dbReference>
<reference evidence="10" key="1">
    <citation type="submission" date="2015-07" db="EMBL/GenBank/DDBJ databases">
        <title>Genome sequencing of Sunxiuqinia dokdonensis strain SK.</title>
        <authorList>
            <person name="Ahn S."/>
            <person name="Kim B.-C."/>
        </authorList>
    </citation>
    <scope>NUCLEOTIDE SEQUENCE [LARGE SCALE GENOMIC DNA]</scope>
    <source>
        <strain evidence="10">SK</strain>
    </source>
</reference>
<keyword evidence="7" id="KW-0472">Membrane</keyword>
<evidence type="ECO:0000313" key="9">
    <source>
        <dbReference type="EMBL" id="KOH45698.1"/>
    </source>
</evidence>
<keyword evidence="7" id="KW-1133">Transmembrane helix</keyword>
<feature type="active site" evidence="6">
    <location>
        <position position="96"/>
    </location>
</feature>
<accession>A0A0L8VBI4</accession>
<evidence type="ECO:0000259" key="8">
    <source>
        <dbReference type="Pfam" id="PF10502"/>
    </source>
</evidence>
<protein>
    <recommendedName>
        <fullName evidence="4 7">Signal peptidase I</fullName>
        <ecNumber evidence="3 7">3.4.21.89</ecNumber>
    </recommendedName>
</protein>
<dbReference type="AlphaFoldDB" id="A0A0L8VBI4"/>
<feature type="transmembrane region" description="Helical" evidence="7">
    <location>
        <begin position="12"/>
        <end position="32"/>
    </location>
</feature>
<dbReference type="PATRIC" id="fig|1409788.3.peg.1545"/>
<dbReference type="NCBIfam" id="TIGR02227">
    <property type="entry name" value="sigpep_I_bact"/>
    <property type="match status" value="2"/>
</dbReference>
<keyword evidence="5 7" id="KW-0378">Hydrolase</keyword>
<comment type="subcellular location">
    <subcellularLocation>
        <location evidence="7">Membrane</location>
        <topology evidence="7">Single-pass type II membrane protein</topology>
    </subcellularLocation>
</comment>
<proteinExistence type="inferred from homology"/>
<dbReference type="InterPro" id="IPR000223">
    <property type="entry name" value="Pept_S26A_signal_pept_1"/>
</dbReference>
<feature type="domain" description="Peptidase S26" evidence="8">
    <location>
        <begin position="384"/>
        <end position="423"/>
    </location>
</feature>
<evidence type="ECO:0000256" key="6">
    <source>
        <dbReference type="PIRSR" id="PIRSR600223-1"/>
    </source>
</evidence>
<evidence type="ECO:0000313" key="10">
    <source>
        <dbReference type="Proteomes" id="UP000036958"/>
    </source>
</evidence>
<dbReference type="CDD" id="cd06530">
    <property type="entry name" value="S26_SPase_I"/>
    <property type="match status" value="2"/>
</dbReference>
<feature type="domain" description="Peptidase S26" evidence="8">
    <location>
        <begin position="66"/>
        <end position="260"/>
    </location>
</feature>
<evidence type="ECO:0000256" key="2">
    <source>
        <dbReference type="ARBA" id="ARBA00009370"/>
    </source>
</evidence>
<organism evidence="9 10">
    <name type="scientific">Sunxiuqinia dokdonensis</name>
    <dbReference type="NCBI Taxonomy" id="1409788"/>
    <lineage>
        <taxon>Bacteria</taxon>
        <taxon>Pseudomonadati</taxon>
        <taxon>Bacteroidota</taxon>
        <taxon>Bacteroidia</taxon>
        <taxon>Marinilabiliales</taxon>
        <taxon>Prolixibacteraceae</taxon>
        <taxon>Sunxiuqinia</taxon>
    </lineage>
</organism>
<dbReference type="InterPro" id="IPR019533">
    <property type="entry name" value="Peptidase_S26"/>
</dbReference>
<dbReference type="InterPro" id="IPR019758">
    <property type="entry name" value="Pept_S26A_signal_pept_1_CS"/>
</dbReference>
<keyword evidence="7" id="KW-0645">Protease</keyword>
<evidence type="ECO:0000256" key="5">
    <source>
        <dbReference type="ARBA" id="ARBA00022801"/>
    </source>
</evidence>
<name>A0A0L8VBI4_9BACT</name>
<dbReference type="OrthoDB" id="9802919at2"/>
<dbReference type="Proteomes" id="UP000036958">
    <property type="component" value="Unassembled WGS sequence"/>
</dbReference>
<dbReference type="PANTHER" id="PTHR43390:SF1">
    <property type="entry name" value="CHLOROPLAST PROCESSING PEPTIDASE"/>
    <property type="match status" value="1"/>
</dbReference>
<evidence type="ECO:0000256" key="1">
    <source>
        <dbReference type="ARBA" id="ARBA00000677"/>
    </source>
</evidence>
<dbReference type="GO" id="GO:0009003">
    <property type="term" value="F:signal peptidase activity"/>
    <property type="evidence" value="ECO:0007669"/>
    <property type="project" value="UniProtKB-EC"/>
</dbReference>
<dbReference type="Gene3D" id="2.10.109.10">
    <property type="entry name" value="Umud Fragment, subunit A"/>
    <property type="match status" value="2"/>
</dbReference>
<keyword evidence="7" id="KW-0812">Transmembrane</keyword>
<dbReference type="Pfam" id="PF10502">
    <property type="entry name" value="Peptidase_S26"/>
    <property type="match status" value="2"/>
</dbReference>
<feature type="transmembrane region" description="Helical" evidence="7">
    <location>
        <begin position="71"/>
        <end position="92"/>
    </location>
</feature>
<sequence length="446" mass="52197">MREILTNKWFKFIVVALIYSLWVIWMESYWWFIGLPVIFDMYVTKKVHWAFWKKKNPPDGKQTKVVEWVDAIIFAVIAATFIRMFFIEAYTIPTSSMEKSMLVGDFLFVSKTAYGPKLPNTPLSFPFVHHTMPLSTTRKSYVEWIQNPYKRMAGFGDVELNDVVVFNFPHGDTVAMNMPTQDYYQLIRSYGRDRIWSDQRTFGKIISRPVDKRENYIKRCVGTPGDVLELKDGELYVNGSPQEDFPGVQYDYIITTNGTPINKRTLEKIGISRADQQVFSGSQYLYPLTDEYVTELEKLNNVTSIKRVNMPAGNWDQNIFPHDSNYQWNVDNFGPLTVPKKGETVNLNMETLPLYERIIDLYEDHELEVKDSTIYVDGVATDNYTFDMDYYWMMGDNRHNSADSRYWGFVPEDHVVGKAVFIWLSLDKEKGLPNNIRWNRLFNVVH</sequence>
<keyword evidence="10" id="KW-1185">Reference proteome</keyword>
<gene>
    <name evidence="9" type="ORF">NC99_15100</name>
</gene>
<dbReference type="STRING" id="1409788.NC99_15100"/>
<dbReference type="GO" id="GO:0004252">
    <property type="term" value="F:serine-type endopeptidase activity"/>
    <property type="evidence" value="ECO:0007669"/>
    <property type="project" value="InterPro"/>
</dbReference>
<evidence type="ECO:0000256" key="7">
    <source>
        <dbReference type="RuleBase" id="RU362042"/>
    </source>
</evidence>
<dbReference type="InterPro" id="IPR036286">
    <property type="entry name" value="LexA/Signal_pep-like_sf"/>
</dbReference>
<dbReference type="RefSeq" id="WP_053181332.1">
    <property type="nucleotide sequence ID" value="NZ_LGIA01000079.1"/>
</dbReference>
<feature type="active site" evidence="6">
    <location>
        <position position="218"/>
    </location>
</feature>
<dbReference type="EC" id="3.4.21.89" evidence="3 7"/>
<dbReference type="SUPFAM" id="SSF51306">
    <property type="entry name" value="LexA/Signal peptidase"/>
    <property type="match status" value="1"/>
</dbReference>
<evidence type="ECO:0000256" key="3">
    <source>
        <dbReference type="ARBA" id="ARBA00013208"/>
    </source>
</evidence>
<comment type="similarity">
    <text evidence="2 7">Belongs to the peptidase S26 family.</text>
</comment>
<dbReference type="PROSITE" id="PS00761">
    <property type="entry name" value="SPASE_I_3"/>
    <property type="match status" value="1"/>
</dbReference>
<dbReference type="GO" id="GO:0006465">
    <property type="term" value="P:signal peptide processing"/>
    <property type="evidence" value="ECO:0007669"/>
    <property type="project" value="InterPro"/>
</dbReference>
<dbReference type="EMBL" id="LGIA01000079">
    <property type="protein sequence ID" value="KOH45698.1"/>
    <property type="molecule type" value="Genomic_DNA"/>
</dbReference>
<evidence type="ECO:0000256" key="4">
    <source>
        <dbReference type="ARBA" id="ARBA00019232"/>
    </source>
</evidence>
<comment type="catalytic activity">
    <reaction evidence="1 7">
        <text>Cleavage of hydrophobic, N-terminal signal or leader sequences from secreted and periplasmic proteins.</text>
        <dbReference type="EC" id="3.4.21.89"/>
    </reaction>
</comment>
<dbReference type="PANTHER" id="PTHR43390">
    <property type="entry name" value="SIGNAL PEPTIDASE I"/>
    <property type="match status" value="1"/>
</dbReference>
<dbReference type="GO" id="GO:0016020">
    <property type="term" value="C:membrane"/>
    <property type="evidence" value="ECO:0007669"/>
    <property type="project" value="UniProtKB-SubCell"/>
</dbReference>
<comment type="caution">
    <text evidence="9">The sequence shown here is derived from an EMBL/GenBank/DDBJ whole genome shotgun (WGS) entry which is preliminary data.</text>
</comment>
<comment type="caution">
    <text evidence="7">Lacks conserved residue(s) required for the propagation of feature annotation.</text>
</comment>